<reference evidence="1 2" key="1">
    <citation type="submission" date="2018-06" db="EMBL/GenBank/DDBJ databases">
        <title>A transcriptomic atlas of mushroom development highlights an independent origin of complex multicellularity.</title>
        <authorList>
            <consortium name="DOE Joint Genome Institute"/>
            <person name="Krizsan K."/>
            <person name="Almasi E."/>
            <person name="Merenyi Z."/>
            <person name="Sahu N."/>
            <person name="Viragh M."/>
            <person name="Koszo T."/>
            <person name="Mondo S."/>
            <person name="Kiss B."/>
            <person name="Balint B."/>
            <person name="Kues U."/>
            <person name="Barry K."/>
            <person name="Hegedus J.C."/>
            <person name="Henrissat B."/>
            <person name="Johnson J."/>
            <person name="Lipzen A."/>
            <person name="Ohm R."/>
            <person name="Nagy I."/>
            <person name="Pangilinan J."/>
            <person name="Yan J."/>
            <person name="Xiong Y."/>
            <person name="Grigoriev I.V."/>
            <person name="Hibbett D.S."/>
            <person name="Nagy L.G."/>
        </authorList>
    </citation>
    <scope>NUCLEOTIDE SEQUENCE [LARGE SCALE GENOMIC DNA]</scope>
    <source>
        <strain evidence="1 2">SZMC22713</strain>
    </source>
</reference>
<organism evidence="1 2">
    <name type="scientific">Rickenella mellea</name>
    <dbReference type="NCBI Taxonomy" id="50990"/>
    <lineage>
        <taxon>Eukaryota</taxon>
        <taxon>Fungi</taxon>
        <taxon>Dikarya</taxon>
        <taxon>Basidiomycota</taxon>
        <taxon>Agaricomycotina</taxon>
        <taxon>Agaricomycetes</taxon>
        <taxon>Hymenochaetales</taxon>
        <taxon>Rickenellaceae</taxon>
        <taxon>Rickenella</taxon>
    </lineage>
</organism>
<protein>
    <submittedName>
        <fullName evidence="1">Uncharacterized protein</fullName>
    </submittedName>
</protein>
<name>A0A4Y7PHY2_9AGAM</name>
<dbReference type="VEuPathDB" id="FungiDB:BD410DRAFT_846019"/>
<evidence type="ECO:0000313" key="1">
    <source>
        <dbReference type="EMBL" id="TDL14442.1"/>
    </source>
</evidence>
<proteinExistence type="predicted"/>
<keyword evidence="2" id="KW-1185">Reference proteome</keyword>
<dbReference type="AlphaFoldDB" id="A0A4Y7PHY2"/>
<dbReference type="EMBL" id="ML170338">
    <property type="protein sequence ID" value="TDL14442.1"/>
    <property type="molecule type" value="Genomic_DNA"/>
</dbReference>
<gene>
    <name evidence="1" type="ORF">BD410DRAFT_846019</name>
</gene>
<accession>A0A4Y7PHY2</accession>
<sequence length="133" mass="15116">MATHQFTLSFYNSIQYELGRWEKRNGQTTSKKGEPGDCDYISIDLEWSGDKGATRGMNREKVPMRFLTHQPPVVGGLAVVFGGEHVGKLVRVEKNLRGNQKHISVVHEVDGDPGIKWKISKQFMCRVDEWGKK</sequence>
<dbReference type="Proteomes" id="UP000294933">
    <property type="component" value="Unassembled WGS sequence"/>
</dbReference>
<evidence type="ECO:0000313" key="2">
    <source>
        <dbReference type="Proteomes" id="UP000294933"/>
    </source>
</evidence>